<keyword evidence="4" id="KW-1185">Reference proteome</keyword>
<dbReference type="GO" id="GO:0008235">
    <property type="term" value="F:metalloexopeptidase activity"/>
    <property type="evidence" value="ECO:0007669"/>
    <property type="project" value="InterPro"/>
</dbReference>
<dbReference type="InterPro" id="IPR045175">
    <property type="entry name" value="M28_fam"/>
</dbReference>
<dbReference type="EMBL" id="JAHVHU010000006">
    <property type="protein sequence ID" value="MBY5957816.1"/>
    <property type="molecule type" value="Genomic_DNA"/>
</dbReference>
<feature type="domain" description="Peptidase M28" evidence="2">
    <location>
        <begin position="289"/>
        <end position="501"/>
    </location>
</feature>
<name>A0A953HT98_9BACT</name>
<evidence type="ECO:0000256" key="1">
    <source>
        <dbReference type="SAM" id="SignalP"/>
    </source>
</evidence>
<dbReference type="InterPro" id="IPR007484">
    <property type="entry name" value="Peptidase_M28"/>
</dbReference>
<protein>
    <submittedName>
        <fullName evidence="3">M28 family peptidase</fullName>
    </submittedName>
</protein>
<accession>A0A953HT98</accession>
<feature type="signal peptide" evidence="1">
    <location>
        <begin position="1"/>
        <end position="22"/>
    </location>
</feature>
<reference evidence="3" key="1">
    <citation type="submission" date="2021-06" db="EMBL/GenBank/DDBJ databases">
        <title>44 bacteria genomes isolated from Dapeng, Shenzhen.</title>
        <authorList>
            <person name="Zheng W."/>
            <person name="Yu S."/>
            <person name="Huang Y."/>
        </authorList>
    </citation>
    <scope>NUCLEOTIDE SEQUENCE</scope>
    <source>
        <strain evidence="3">DP5N28-2</strain>
    </source>
</reference>
<dbReference type="PANTHER" id="PTHR12147">
    <property type="entry name" value="METALLOPEPTIDASE M28 FAMILY MEMBER"/>
    <property type="match status" value="1"/>
</dbReference>
<feature type="chain" id="PRO_5036982434" evidence="1">
    <location>
        <begin position="23"/>
        <end position="519"/>
    </location>
</feature>
<dbReference type="Proteomes" id="UP000753961">
    <property type="component" value="Unassembled WGS sequence"/>
</dbReference>
<sequence length="519" mass="59424">MKRTIHAILLLVFMGTSFSLTAQKVGTDFMKLSTYADRLSEENIRKHLEILSADDMEGREAGHPGNLKAAKYLAGQLELFGYETPVRTSDYFQYFPLYKQVWQDISMTIDDRPYRYLTDFYALPSQNPNLPAFTSKEIVYLGYGMNSESYDDFQEGDLANRIVIIKEGRPGNSELKTSGLEENKLKAARKAGVRLILVITDRYNERLRRYRQILSAPTITTRLPQSKRTNVVYISPRVAAQLMDDYAGDIAEYDREKYSSPRVEKDPVVIRTDFAIALHKRTEYEYVPNVVGILPGKDPELRHELLVMSAHLDHLGVRGDQIYNGADDDGSGTSTILEIARVISELAQEPGNEPRRSLLILFANAEEKGLLGSAYYTDHPLYPLSSTITNLNVDMIGRRDEAHQDNPFYTYIIGSDKLSSDLHAINEEVNQSLTNLELDYTYNDEADPNRFYYRSDHYNFAKNDIPVIFYFTGVHEDYHKSTDTIEKIEFGKMRTIGQLIFGTAWELLNRDERPEVDMK</sequence>
<comment type="caution">
    <text evidence="3">The sequence shown here is derived from an EMBL/GenBank/DDBJ whole genome shotgun (WGS) entry which is preliminary data.</text>
</comment>
<gene>
    <name evidence="3" type="ORF">KUV50_06730</name>
</gene>
<organism evidence="3 4">
    <name type="scientific">Membranihabitans marinus</name>
    <dbReference type="NCBI Taxonomy" id="1227546"/>
    <lineage>
        <taxon>Bacteria</taxon>
        <taxon>Pseudomonadati</taxon>
        <taxon>Bacteroidota</taxon>
        <taxon>Saprospiria</taxon>
        <taxon>Saprospirales</taxon>
        <taxon>Saprospiraceae</taxon>
        <taxon>Membranihabitans</taxon>
    </lineage>
</organism>
<dbReference type="AlphaFoldDB" id="A0A953HT98"/>
<dbReference type="GO" id="GO:0006508">
    <property type="term" value="P:proteolysis"/>
    <property type="evidence" value="ECO:0007669"/>
    <property type="project" value="InterPro"/>
</dbReference>
<dbReference type="InterPro" id="IPR046450">
    <property type="entry name" value="PA_dom_sf"/>
</dbReference>
<dbReference type="Pfam" id="PF04389">
    <property type="entry name" value="Peptidase_M28"/>
    <property type="match status" value="1"/>
</dbReference>
<evidence type="ECO:0000259" key="2">
    <source>
        <dbReference type="Pfam" id="PF04389"/>
    </source>
</evidence>
<proteinExistence type="predicted"/>
<evidence type="ECO:0000313" key="3">
    <source>
        <dbReference type="EMBL" id="MBY5957816.1"/>
    </source>
</evidence>
<dbReference type="RefSeq" id="WP_222579337.1">
    <property type="nucleotide sequence ID" value="NZ_JAHVHU010000006.1"/>
</dbReference>
<dbReference type="SUPFAM" id="SSF52025">
    <property type="entry name" value="PA domain"/>
    <property type="match status" value="1"/>
</dbReference>
<keyword evidence="1" id="KW-0732">Signal</keyword>
<evidence type="ECO:0000313" key="4">
    <source>
        <dbReference type="Proteomes" id="UP000753961"/>
    </source>
</evidence>
<dbReference type="PANTHER" id="PTHR12147:SF26">
    <property type="entry name" value="PEPTIDASE M28 DOMAIN-CONTAINING PROTEIN"/>
    <property type="match status" value="1"/>
</dbReference>
<dbReference type="Gene3D" id="3.40.630.10">
    <property type="entry name" value="Zn peptidases"/>
    <property type="match status" value="2"/>
</dbReference>
<dbReference type="SUPFAM" id="SSF53187">
    <property type="entry name" value="Zn-dependent exopeptidases"/>
    <property type="match status" value="1"/>
</dbReference>